<evidence type="ECO:0000313" key="2">
    <source>
        <dbReference type="EMBL" id="KAL3818560.1"/>
    </source>
</evidence>
<sequence>MIVDYYLVCFYPFYIFCLGPIMRDYQNYLSRYRSKVMGEGQLCPSHHCLLIRRF</sequence>
<keyword evidence="1" id="KW-0472">Membrane</keyword>
<evidence type="ECO:0000313" key="3">
    <source>
        <dbReference type="Proteomes" id="UP001634393"/>
    </source>
</evidence>
<accession>A0ABD3S2B3</accession>
<comment type="caution">
    <text evidence="2">The sequence shown here is derived from an EMBL/GenBank/DDBJ whole genome shotgun (WGS) entry which is preliminary data.</text>
</comment>
<dbReference type="AlphaFoldDB" id="A0ABD3S2B3"/>
<organism evidence="2 3">
    <name type="scientific">Penstemon smallii</name>
    <dbReference type="NCBI Taxonomy" id="265156"/>
    <lineage>
        <taxon>Eukaryota</taxon>
        <taxon>Viridiplantae</taxon>
        <taxon>Streptophyta</taxon>
        <taxon>Embryophyta</taxon>
        <taxon>Tracheophyta</taxon>
        <taxon>Spermatophyta</taxon>
        <taxon>Magnoliopsida</taxon>
        <taxon>eudicotyledons</taxon>
        <taxon>Gunneridae</taxon>
        <taxon>Pentapetalae</taxon>
        <taxon>asterids</taxon>
        <taxon>lamiids</taxon>
        <taxon>Lamiales</taxon>
        <taxon>Plantaginaceae</taxon>
        <taxon>Cheloneae</taxon>
        <taxon>Penstemon</taxon>
    </lineage>
</organism>
<protein>
    <submittedName>
        <fullName evidence="2">Uncharacterized protein</fullName>
    </submittedName>
</protein>
<gene>
    <name evidence="2" type="ORF">ACJIZ3_004465</name>
</gene>
<name>A0ABD3S2B3_9LAMI</name>
<dbReference type="Proteomes" id="UP001634393">
    <property type="component" value="Unassembled WGS sequence"/>
</dbReference>
<keyword evidence="1" id="KW-1133">Transmembrane helix</keyword>
<proteinExistence type="predicted"/>
<keyword evidence="3" id="KW-1185">Reference proteome</keyword>
<reference evidence="2 3" key="1">
    <citation type="submission" date="2024-12" db="EMBL/GenBank/DDBJ databases">
        <title>The unique morphological basis and parallel evolutionary history of personate flowers in Penstemon.</title>
        <authorList>
            <person name="Depatie T.H."/>
            <person name="Wessinger C.A."/>
        </authorList>
    </citation>
    <scope>NUCLEOTIDE SEQUENCE [LARGE SCALE GENOMIC DNA]</scope>
    <source>
        <strain evidence="2">WTNN_2</strain>
        <tissue evidence="2">Leaf</tissue>
    </source>
</reference>
<feature type="transmembrane region" description="Helical" evidence="1">
    <location>
        <begin position="6"/>
        <end position="25"/>
    </location>
</feature>
<evidence type="ECO:0000256" key="1">
    <source>
        <dbReference type="SAM" id="Phobius"/>
    </source>
</evidence>
<keyword evidence="1" id="KW-0812">Transmembrane</keyword>
<dbReference type="EMBL" id="JBJXBP010000007">
    <property type="protein sequence ID" value="KAL3818560.1"/>
    <property type="molecule type" value="Genomic_DNA"/>
</dbReference>